<gene>
    <name evidence="1" type="ORF">SAMN04487995_4282</name>
</gene>
<organism evidence="1 2">
    <name type="scientific">Dyadobacter koreensis</name>
    <dbReference type="NCBI Taxonomy" id="408657"/>
    <lineage>
        <taxon>Bacteria</taxon>
        <taxon>Pseudomonadati</taxon>
        <taxon>Bacteroidota</taxon>
        <taxon>Cytophagia</taxon>
        <taxon>Cytophagales</taxon>
        <taxon>Spirosomataceae</taxon>
        <taxon>Dyadobacter</taxon>
    </lineage>
</organism>
<evidence type="ECO:0000313" key="2">
    <source>
        <dbReference type="Proteomes" id="UP000199532"/>
    </source>
</evidence>
<accession>A0A1H6Y1Q6</accession>
<proteinExistence type="predicted"/>
<evidence type="ECO:0000313" key="1">
    <source>
        <dbReference type="EMBL" id="SEJ33824.1"/>
    </source>
</evidence>
<name>A0A1H6Y1Q6_9BACT</name>
<dbReference type="EMBL" id="FNXY01000006">
    <property type="protein sequence ID" value="SEJ33824.1"/>
    <property type="molecule type" value="Genomic_DNA"/>
</dbReference>
<protein>
    <submittedName>
        <fullName evidence="1">Uncharacterized protein</fullName>
    </submittedName>
</protein>
<keyword evidence="2" id="KW-1185">Reference proteome</keyword>
<sequence>MTNENAYNDGYAYETFIRRAFKNVTSEGKNGEHSIQMTTLIDIEEGKDLSKLAASNIKQLDKVKGYLAKAIGKFLKMKLDKKEKFEFLAMKTAVDQAKTSTDLIAVVERGLAITDRF</sequence>
<dbReference type="AlphaFoldDB" id="A0A1H6Y1Q6"/>
<dbReference type="OrthoDB" id="884780at2"/>
<dbReference type="Proteomes" id="UP000199532">
    <property type="component" value="Unassembled WGS sequence"/>
</dbReference>
<reference evidence="1 2" key="1">
    <citation type="submission" date="2016-10" db="EMBL/GenBank/DDBJ databases">
        <authorList>
            <person name="de Groot N.N."/>
        </authorList>
    </citation>
    <scope>NUCLEOTIDE SEQUENCE [LARGE SCALE GENOMIC DNA]</scope>
    <source>
        <strain evidence="1 2">DSM 19938</strain>
    </source>
</reference>
<dbReference type="RefSeq" id="WP_090338259.1">
    <property type="nucleotide sequence ID" value="NZ_FNXY01000006.1"/>
</dbReference>